<dbReference type="EMBL" id="ALYF01000010">
    <property type="protein sequence ID" value="EJW20486.1"/>
    <property type="molecule type" value="Genomic_DNA"/>
</dbReference>
<gene>
    <name evidence="1" type="ORF">IMCC14465_17790</name>
</gene>
<comment type="caution">
    <text evidence="1">The sequence shown here is derived from an EMBL/GenBank/DDBJ whole genome shotgun (WGS) entry which is preliminary data.</text>
</comment>
<dbReference type="CDD" id="cd02042">
    <property type="entry name" value="ParAB_family"/>
    <property type="match status" value="1"/>
</dbReference>
<dbReference type="STRING" id="1220535.IMCC14465_17790"/>
<dbReference type="PANTHER" id="PTHR13696:SF96">
    <property type="entry name" value="COBQ_COBB_MIND_PARA NUCLEOTIDE BINDING DOMAIN-CONTAINING PROTEIN"/>
    <property type="match status" value="1"/>
</dbReference>
<dbReference type="InterPro" id="IPR015223">
    <property type="entry name" value="MipZ"/>
</dbReference>
<dbReference type="eggNOG" id="COG1192">
    <property type="taxonomic scope" value="Bacteria"/>
</dbReference>
<dbReference type="Proteomes" id="UP000004836">
    <property type="component" value="Unassembled WGS sequence"/>
</dbReference>
<reference evidence="1 2" key="1">
    <citation type="journal article" date="2012" name="J. Bacteriol.">
        <title>Genome Sequence of Strain IMCC14465, Isolated from the East Sea, Belonging to the PS1 Clade of Alphaproteobacteria.</title>
        <authorList>
            <person name="Yang S.J."/>
            <person name="Kang I."/>
            <person name="Cho J.C."/>
        </authorList>
    </citation>
    <scope>NUCLEOTIDE SEQUENCE [LARGE SCALE GENOMIC DNA]</scope>
    <source>
        <strain evidence="1 2">IMCC14465</strain>
    </source>
</reference>
<protein>
    <recommendedName>
        <fullName evidence="3">ATPase</fullName>
    </recommendedName>
</protein>
<proteinExistence type="predicted"/>
<accession>J9DF35</accession>
<dbReference type="InterPro" id="IPR027417">
    <property type="entry name" value="P-loop_NTPase"/>
</dbReference>
<dbReference type="PATRIC" id="fig|1220535.3.peg.1771"/>
<dbReference type="InterPro" id="IPR050678">
    <property type="entry name" value="DNA_Partitioning_ATPase"/>
</dbReference>
<organism evidence="1 2">
    <name type="scientific">alpha proteobacterium IMCC14465</name>
    <dbReference type="NCBI Taxonomy" id="1220535"/>
    <lineage>
        <taxon>Bacteria</taxon>
        <taxon>Pseudomonadati</taxon>
        <taxon>Pseudomonadota</taxon>
        <taxon>Alphaproteobacteria</taxon>
        <taxon>PS1 clade</taxon>
    </lineage>
</organism>
<evidence type="ECO:0008006" key="3">
    <source>
        <dbReference type="Google" id="ProtNLM"/>
    </source>
</evidence>
<name>J9DF35_9PROT</name>
<dbReference type="OrthoDB" id="13869at2"/>
<keyword evidence="2" id="KW-1185">Reference proteome</keyword>
<dbReference type="SUPFAM" id="SSF52540">
    <property type="entry name" value="P-loop containing nucleoside triphosphate hydrolases"/>
    <property type="match status" value="1"/>
</dbReference>
<dbReference type="AlphaFoldDB" id="J9DF35"/>
<dbReference type="Gene3D" id="3.40.50.300">
    <property type="entry name" value="P-loop containing nucleotide triphosphate hydrolases"/>
    <property type="match status" value="1"/>
</dbReference>
<evidence type="ECO:0000313" key="1">
    <source>
        <dbReference type="EMBL" id="EJW20486.1"/>
    </source>
</evidence>
<evidence type="ECO:0000313" key="2">
    <source>
        <dbReference type="Proteomes" id="UP000004836"/>
    </source>
</evidence>
<dbReference type="PANTHER" id="PTHR13696">
    <property type="entry name" value="P-LOOP CONTAINING NUCLEOSIDE TRIPHOSPHATE HYDROLASE"/>
    <property type="match status" value="1"/>
</dbReference>
<sequence>MGFFNNQSKKENVYPTVYPYVIVVGNEKGGSGKTTTAMHIMAALLDMGFSVGSLDIDSRQKSLSRYIENRQAWSLRSGRTVAMPEHQTADPPFGITIQERQDYEQENFLKAMSGLRTRNQFVIVDSPGSDTYLSRLAHASADTLITPINDSFVDFDLLGKVDPDTLEVLGPSIYSDLVWECRKARMQADNGKIDWVVLRNRYSHVYAKNRRRVEAALEELSGRSHFRVLAGLSERVIFREMYPAGLTLLDLTTEEANTNLTISHIAARAEIFNLIQGLNLPGVKI</sequence>
<dbReference type="Pfam" id="PF09140">
    <property type="entry name" value="MipZ"/>
    <property type="match status" value="1"/>
</dbReference>